<feature type="transmembrane region" description="Helical" evidence="8">
    <location>
        <begin position="392"/>
        <end position="410"/>
    </location>
</feature>
<dbReference type="PANTHER" id="PTHR31585">
    <property type="entry name" value="FOLATE-BIOPTERIN TRANSPORTER 1, CHLOROPLASTIC"/>
    <property type="match status" value="1"/>
</dbReference>
<feature type="transmembrane region" description="Helical" evidence="8">
    <location>
        <begin position="430"/>
        <end position="455"/>
    </location>
</feature>
<keyword evidence="5 8" id="KW-1133">Transmembrane helix</keyword>
<sequence>MNLPLSKERTEAQPPERIVAVEEAQESPTHPEARGLFKSVPCMRCVPIFGDVVAAFGPKCVISLGTTEFLVKGVADNIIRYSLFPMFTYRFMVEAKTYQRMSSMVSLGYAIKPLAAMISDIFSLFGYTKRWYLLISCILGSVTAVIYGSLPANSSSVPVAAVLVFLTSFSKAQLDILTQGHYTRLMRRIPDAGSALVSWVWWGILLGTVTASCLVGPLTDNKLQHVAVYVAAAVQIMPTVFFILNWYGERRNREDRLEDYKALHGEQGEASTHPMEPSGNDDSAPSPLTRQVRDNDGSGSAADRPPTEDAMSTSGGPRVVPCCKGVFEMNEEVFRHNKLVVLCCGFLTLGTISLVVATIFGSRTQLLYTSVTISFLLCSFAFYALTPVIAKANLYTFISRVAYVQIPGAIDNFYMAKPDCVPDGPHFSYFYYNTVGNIIGTAGGIVGVTMFRYFFSKRSYRLTFVMTTVIEIMASIFELIIVERWNRPHVSDKVVFVLGDQIIQQVCYMMHLMPTLILLSRLAPRGSESMVYALLAGFAHFGRSISNTIGSLLMEFVWPVRSDISKGPCDFSNLKWLLIVGHFICPLVSVPLVFVLLPKARICDVLDVDGKAVKKQEDDKGVKEPVSN</sequence>
<dbReference type="EMBL" id="HE573024">
    <property type="protein sequence ID" value="CCC49695.1"/>
    <property type="molecule type" value="Genomic_DNA"/>
</dbReference>
<evidence type="ECO:0000256" key="2">
    <source>
        <dbReference type="ARBA" id="ARBA00007015"/>
    </source>
</evidence>
<feature type="transmembrane region" description="Helical" evidence="8">
    <location>
        <begin position="531"/>
        <end position="554"/>
    </location>
</feature>
<evidence type="ECO:0000256" key="5">
    <source>
        <dbReference type="ARBA" id="ARBA00022989"/>
    </source>
</evidence>
<dbReference type="Pfam" id="PF03092">
    <property type="entry name" value="BT1"/>
    <property type="match status" value="1"/>
</dbReference>
<dbReference type="InterPro" id="IPR036259">
    <property type="entry name" value="MFS_trans_sf"/>
</dbReference>
<accession>G0U0U4</accession>
<dbReference type="VEuPathDB" id="TriTrypDB:TvY486_0803040"/>
<keyword evidence="3" id="KW-0813">Transport</keyword>
<gene>
    <name evidence="9" type="ORF">TVY486_0803040</name>
</gene>
<proteinExistence type="inferred from homology"/>
<organism evidence="9">
    <name type="scientific">Trypanosoma vivax (strain Y486)</name>
    <dbReference type="NCBI Taxonomy" id="1055687"/>
    <lineage>
        <taxon>Eukaryota</taxon>
        <taxon>Discoba</taxon>
        <taxon>Euglenozoa</taxon>
        <taxon>Kinetoplastea</taxon>
        <taxon>Metakinetoplastina</taxon>
        <taxon>Trypanosomatida</taxon>
        <taxon>Trypanosomatidae</taxon>
        <taxon>Trypanosoma</taxon>
        <taxon>Duttonella</taxon>
    </lineage>
</organism>
<evidence type="ECO:0000256" key="1">
    <source>
        <dbReference type="ARBA" id="ARBA00004141"/>
    </source>
</evidence>
<feature type="transmembrane region" description="Helical" evidence="8">
    <location>
        <begin position="339"/>
        <end position="360"/>
    </location>
</feature>
<dbReference type="OMA" id="VYEVSYY"/>
<evidence type="ECO:0000313" key="9">
    <source>
        <dbReference type="EMBL" id="CCC49695.1"/>
    </source>
</evidence>
<evidence type="ECO:0000256" key="4">
    <source>
        <dbReference type="ARBA" id="ARBA00022692"/>
    </source>
</evidence>
<dbReference type="InterPro" id="IPR004324">
    <property type="entry name" value="FBT"/>
</dbReference>
<feature type="transmembrane region" description="Helical" evidence="8">
    <location>
        <begin position="462"/>
        <end position="482"/>
    </location>
</feature>
<feature type="transmembrane region" description="Helical" evidence="8">
    <location>
        <begin position="195"/>
        <end position="219"/>
    </location>
</feature>
<feature type="transmembrane region" description="Helical" evidence="8">
    <location>
        <begin position="366"/>
        <end position="385"/>
    </location>
</feature>
<dbReference type="NCBIfam" id="TIGR00788">
    <property type="entry name" value="fbt"/>
    <property type="match status" value="1"/>
</dbReference>
<feature type="compositionally biased region" description="Polar residues" evidence="7">
    <location>
        <begin position="280"/>
        <end position="289"/>
    </location>
</feature>
<evidence type="ECO:0000256" key="7">
    <source>
        <dbReference type="SAM" id="MobiDB-lite"/>
    </source>
</evidence>
<feature type="transmembrane region" description="Helical" evidence="8">
    <location>
        <begin position="574"/>
        <end position="597"/>
    </location>
</feature>
<comment type="subcellular location">
    <subcellularLocation>
        <location evidence="1">Membrane</location>
        <topology evidence="1">Multi-pass membrane protein</topology>
    </subcellularLocation>
</comment>
<comment type="similarity">
    <text evidence="2">Belongs to the major facilitator superfamily. Folate-biopterin transporter (TC 2.A.71) family.</text>
</comment>
<feature type="region of interest" description="Disordered" evidence="7">
    <location>
        <begin position="266"/>
        <end position="315"/>
    </location>
</feature>
<dbReference type="InterPro" id="IPR039309">
    <property type="entry name" value="BT1"/>
</dbReference>
<keyword evidence="6 8" id="KW-0472">Membrane</keyword>
<evidence type="ECO:0000256" key="6">
    <source>
        <dbReference type="ARBA" id="ARBA00023136"/>
    </source>
</evidence>
<dbReference type="AlphaFoldDB" id="G0U0U4"/>
<keyword evidence="4 8" id="KW-0812">Transmembrane</keyword>
<feature type="transmembrane region" description="Helical" evidence="8">
    <location>
        <begin position="131"/>
        <end position="150"/>
    </location>
</feature>
<evidence type="ECO:0000256" key="3">
    <source>
        <dbReference type="ARBA" id="ARBA00022448"/>
    </source>
</evidence>
<feature type="transmembrane region" description="Helical" evidence="8">
    <location>
        <begin position="502"/>
        <end position="519"/>
    </location>
</feature>
<dbReference type="SUPFAM" id="SSF103473">
    <property type="entry name" value="MFS general substrate transporter"/>
    <property type="match status" value="1"/>
</dbReference>
<dbReference type="GO" id="GO:0016020">
    <property type="term" value="C:membrane"/>
    <property type="evidence" value="ECO:0007669"/>
    <property type="project" value="UniProtKB-SubCell"/>
</dbReference>
<name>G0U0U4_TRYVY</name>
<dbReference type="PANTHER" id="PTHR31585:SF51">
    <property type="entry name" value="TRANSPORTER, PUTATIVE-RELATED"/>
    <property type="match status" value="1"/>
</dbReference>
<feature type="transmembrane region" description="Helical" evidence="8">
    <location>
        <begin position="225"/>
        <end position="247"/>
    </location>
</feature>
<evidence type="ECO:0000256" key="8">
    <source>
        <dbReference type="SAM" id="Phobius"/>
    </source>
</evidence>
<reference evidence="9" key="1">
    <citation type="journal article" date="2012" name="Proc. Natl. Acad. Sci. U.S.A.">
        <title>Antigenic diversity is generated by distinct evolutionary mechanisms in African trypanosome species.</title>
        <authorList>
            <person name="Jackson A.P."/>
            <person name="Berry A."/>
            <person name="Aslett M."/>
            <person name="Allison H.C."/>
            <person name="Burton P."/>
            <person name="Vavrova-Anderson J."/>
            <person name="Brown R."/>
            <person name="Browne H."/>
            <person name="Corton N."/>
            <person name="Hauser H."/>
            <person name="Gamble J."/>
            <person name="Gilderthorp R."/>
            <person name="Marcello L."/>
            <person name="McQuillan J."/>
            <person name="Otto T.D."/>
            <person name="Quail M.A."/>
            <person name="Sanders M.J."/>
            <person name="van Tonder A."/>
            <person name="Ginger M.L."/>
            <person name="Field M.C."/>
            <person name="Barry J.D."/>
            <person name="Hertz-Fowler C."/>
            <person name="Berriman M."/>
        </authorList>
    </citation>
    <scope>NUCLEOTIDE SEQUENCE</scope>
    <source>
        <strain evidence="9">Y486</strain>
    </source>
</reference>
<dbReference type="Gene3D" id="1.20.1250.20">
    <property type="entry name" value="MFS general substrate transporter like domains"/>
    <property type="match status" value="1"/>
</dbReference>
<protein>
    <submittedName>
        <fullName evidence="9">Folate/pteridine transporter putative</fullName>
    </submittedName>
</protein>